<evidence type="ECO:0000256" key="1">
    <source>
        <dbReference type="SAM" id="MobiDB-lite"/>
    </source>
</evidence>
<keyword evidence="4" id="KW-1185">Reference proteome</keyword>
<dbReference type="Pfam" id="PF11720">
    <property type="entry name" value="Inhibitor_I78"/>
    <property type="match status" value="1"/>
</dbReference>
<name>Q2G622_NOVAD</name>
<reference evidence="4" key="1">
    <citation type="submission" date="2006-01" db="EMBL/GenBank/DDBJ databases">
        <title>Complete sequence of Novosphingobium aromaticivorans DSM 12444.</title>
        <authorList>
            <consortium name="US DOE Joint Genome Institute"/>
            <person name="Copeland A."/>
            <person name="Lucas S."/>
            <person name="Lapidus A."/>
            <person name="Barry K."/>
            <person name="Detter J.C."/>
            <person name="Glavina T."/>
            <person name="Hammon N."/>
            <person name="Israni S."/>
            <person name="Pitluck S."/>
            <person name="Chain P."/>
            <person name="Malfatti S."/>
            <person name="Shin M."/>
            <person name="Vergez L."/>
            <person name="Schmutz J."/>
            <person name="Larimer F."/>
            <person name="Land M."/>
            <person name="Kyrpides N."/>
            <person name="Ivanova N."/>
            <person name="Fredrickson J."/>
            <person name="Balkwill D."/>
            <person name="Romine M.F."/>
            <person name="Richardson P."/>
        </authorList>
    </citation>
    <scope>NUCLEOTIDE SEQUENCE [LARGE SCALE GENOMIC DNA]</scope>
    <source>
        <strain evidence="4">ATCC 700278 / DSM 12444 / CCUG 56034 / CIP 105152 / NBRC 16084 / F199</strain>
    </source>
</reference>
<protein>
    <recommendedName>
        <fullName evidence="5">Proteinase inhibitor I78</fullName>
    </recommendedName>
</protein>
<dbReference type="Gene3D" id="3.30.10.10">
    <property type="entry name" value="Trypsin Inhibitor V, subunit A"/>
    <property type="match status" value="1"/>
</dbReference>
<evidence type="ECO:0008006" key="5">
    <source>
        <dbReference type="Google" id="ProtNLM"/>
    </source>
</evidence>
<evidence type="ECO:0000313" key="3">
    <source>
        <dbReference type="EMBL" id="ABD26701.1"/>
    </source>
</evidence>
<evidence type="ECO:0000313" key="4">
    <source>
        <dbReference type="Proteomes" id="UP000009134"/>
    </source>
</evidence>
<dbReference type="Proteomes" id="UP000009134">
    <property type="component" value="Chromosome"/>
</dbReference>
<keyword evidence="2" id="KW-0732">Signal</keyword>
<proteinExistence type="predicted"/>
<evidence type="ECO:0000256" key="2">
    <source>
        <dbReference type="SAM" id="SignalP"/>
    </source>
</evidence>
<gene>
    <name evidence="3" type="ordered locus">Saro_2264</name>
</gene>
<feature type="signal peptide" evidence="2">
    <location>
        <begin position="1"/>
        <end position="26"/>
    </location>
</feature>
<accession>Q2G622</accession>
<dbReference type="RefSeq" id="WP_011445907.1">
    <property type="nucleotide sequence ID" value="NC_007794.1"/>
</dbReference>
<dbReference type="InterPro" id="IPR021719">
    <property type="entry name" value="Prot_inh_I78"/>
</dbReference>
<dbReference type="HOGENOM" id="CLU_2058947_0_0_5"/>
<dbReference type="AlphaFoldDB" id="Q2G622"/>
<sequence>MKGRTVLKSSIGAALLCLPLITSAHARPAEEMGQRPTPPRTTGRPADPIAVTDTCGLRMAVRYSGTSATPKVREALVASVAHNRVRWIRPGTAITQDYRPDRLNIILDEDGRVMTMRCG</sequence>
<dbReference type="KEGG" id="nar:Saro_2264"/>
<feature type="chain" id="PRO_5004207930" description="Proteinase inhibitor I78" evidence="2">
    <location>
        <begin position="27"/>
        <end position="119"/>
    </location>
</feature>
<feature type="region of interest" description="Disordered" evidence="1">
    <location>
        <begin position="27"/>
        <end position="49"/>
    </location>
</feature>
<organism evidence="3 4">
    <name type="scientific">Novosphingobium aromaticivorans (strain ATCC 700278 / DSM 12444 / CCUG 56034 / CIP 105152 / NBRC 16084 / F199)</name>
    <dbReference type="NCBI Taxonomy" id="279238"/>
    <lineage>
        <taxon>Bacteria</taxon>
        <taxon>Pseudomonadati</taxon>
        <taxon>Pseudomonadota</taxon>
        <taxon>Alphaproteobacteria</taxon>
        <taxon>Sphingomonadales</taxon>
        <taxon>Sphingomonadaceae</taxon>
        <taxon>Novosphingobium</taxon>
    </lineage>
</organism>
<dbReference type="EMBL" id="CP000248">
    <property type="protein sequence ID" value="ABD26701.1"/>
    <property type="molecule type" value="Genomic_DNA"/>
</dbReference>
<dbReference type="STRING" id="279238.Saro_2264"/>